<dbReference type="KEGG" id="cci:CC1G_03294"/>
<name>A8N7F1_COPC7</name>
<gene>
    <name evidence="2" type="ORF">CC1G_03294</name>
</gene>
<feature type="region of interest" description="Disordered" evidence="1">
    <location>
        <begin position="1"/>
        <end position="31"/>
    </location>
</feature>
<evidence type="ECO:0000313" key="2">
    <source>
        <dbReference type="EMBL" id="EAU91126.1"/>
    </source>
</evidence>
<accession>A8N7F1</accession>
<dbReference type="InParanoid" id="A8N7F1"/>
<sequence length="83" mass="9153">MSKGGKASSKRQNAAKNAFKKKKLKSKANTDQLRDLLDQKSASIQEASLFLQKPAVVPDFSHLHKAQSQQNSMSDLESILRGL</sequence>
<reference evidence="2 3" key="1">
    <citation type="journal article" date="2010" name="Proc. Natl. Acad. Sci. U.S.A.">
        <title>Insights into evolution of multicellular fungi from the assembled chromosomes of the mushroom Coprinopsis cinerea (Coprinus cinereus).</title>
        <authorList>
            <person name="Stajich J.E."/>
            <person name="Wilke S.K."/>
            <person name="Ahren D."/>
            <person name="Au C.H."/>
            <person name="Birren B.W."/>
            <person name="Borodovsky M."/>
            <person name="Burns C."/>
            <person name="Canback B."/>
            <person name="Casselton L.A."/>
            <person name="Cheng C.K."/>
            <person name="Deng J."/>
            <person name="Dietrich F.S."/>
            <person name="Fargo D.C."/>
            <person name="Farman M.L."/>
            <person name="Gathman A.C."/>
            <person name="Goldberg J."/>
            <person name="Guigo R."/>
            <person name="Hoegger P.J."/>
            <person name="Hooker J.B."/>
            <person name="Huggins A."/>
            <person name="James T.Y."/>
            <person name="Kamada T."/>
            <person name="Kilaru S."/>
            <person name="Kodira C."/>
            <person name="Kues U."/>
            <person name="Kupfer D."/>
            <person name="Kwan H.S."/>
            <person name="Lomsadze A."/>
            <person name="Li W."/>
            <person name="Lilly W.W."/>
            <person name="Ma L.J."/>
            <person name="Mackey A.J."/>
            <person name="Manning G."/>
            <person name="Martin F."/>
            <person name="Muraguchi H."/>
            <person name="Natvig D.O."/>
            <person name="Palmerini H."/>
            <person name="Ramesh M.A."/>
            <person name="Rehmeyer C.J."/>
            <person name="Roe B.A."/>
            <person name="Shenoy N."/>
            <person name="Stanke M."/>
            <person name="Ter-Hovhannisyan V."/>
            <person name="Tunlid A."/>
            <person name="Velagapudi R."/>
            <person name="Vision T.J."/>
            <person name="Zeng Q."/>
            <person name="Zolan M.E."/>
            <person name="Pukkila P.J."/>
        </authorList>
    </citation>
    <scope>NUCLEOTIDE SEQUENCE [LARGE SCALE GENOMIC DNA]</scope>
    <source>
        <strain evidence="3">Okayama-7 / 130 / ATCC MYA-4618 / FGSC 9003</strain>
    </source>
</reference>
<organism evidence="2 3">
    <name type="scientific">Coprinopsis cinerea (strain Okayama-7 / 130 / ATCC MYA-4618 / FGSC 9003)</name>
    <name type="common">Inky cap fungus</name>
    <name type="synonym">Hormographiella aspergillata</name>
    <dbReference type="NCBI Taxonomy" id="240176"/>
    <lineage>
        <taxon>Eukaryota</taxon>
        <taxon>Fungi</taxon>
        <taxon>Dikarya</taxon>
        <taxon>Basidiomycota</taxon>
        <taxon>Agaricomycotina</taxon>
        <taxon>Agaricomycetes</taxon>
        <taxon>Agaricomycetidae</taxon>
        <taxon>Agaricales</taxon>
        <taxon>Agaricineae</taxon>
        <taxon>Psathyrellaceae</taxon>
        <taxon>Coprinopsis</taxon>
    </lineage>
</organism>
<dbReference type="VEuPathDB" id="FungiDB:CC1G_03294"/>
<comment type="caution">
    <text evidence="2">The sequence shown here is derived from an EMBL/GenBank/DDBJ whole genome shotgun (WGS) entry which is preliminary data.</text>
</comment>
<dbReference type="EMBL" id="AACS02000003">
    <property type="protein sequence ID" value="EAU91126.1"/>
    <property type="molecule type" value="Genomic_DNA"/>
</dbReference>
<evidence type="ECO:0000313" key="3">
    <source>
        <dbReference type="Proteomes" id="UP000001861"/>
    </source>
</evidence>
<evidence type="ECO:0000256" key="1">
    <source>
        <dbReference type="SAM" id="MobiDB-lite"/>
    </source>
</evidence>
<dbReference type="AlphaFoldDB" id="A8N7F1"/>
<feature type="compositionally biased region" description="Polar residues" evidence="1">
    <location>
        <begin position="66"/>
        <end position="75"/>
    </location>
</feature>
<feature type="region of interest" description="Disordered" evidence="1">
    <location>
        <begin position="64"/>
        <end position="83"/>
    </location>
</feature>
<proteinExistence type="predicted"/>
<keyword evidence="3" id="KW-1185">Reference proteome</keyword>
<dbReference type="GeneID" id="6007202"/>
<dbReference type="RefSeq" id="XP_001830757.1">
    <property type="nucleotide sequence ID" value="XM_001830705.1"/>
</dbReference>
<dbReference type="Proteomes" id="UP000001861">
    <property type="component" value="Unassembled WGS sequence"/>
</dbReference>
<protein>
    <submittedName>
        <fullName evidence="2">Uncharacterized protein</fullName>
    </submittedName>
</protein>